<gene>
    <name evidence="1" type="ORF">V5N11_005738</name>
</gene>
<evidence type="ECO:0000313" key="2">
    <source>
        <dbReference type="Proteomes" id="UP001558713"/>
    </source>
</evidence>
<reference evidence="1 2" key="1">
    <citation type="submission" date="2024-04" db="EMBL/GenBank/DDBJ databases">
        <title>Genome assembly C_amara_ONT_v2.</title>
        <authorList>
            <person name="Yant L."/>
            <person name="Moore C."/>
            <person name="Slenker M."/>
        </authorList>
    </citation>
    <scope>NUCLEOTIDE SEQUENCE [LARGE SCALE GENOMIC DNA]</scope>
    <source>
        <tissue evidence="1">Leaf</tissue>
    </source>
</reference>
<dbReference type="EMBL" id="JBANAX010000322">
    <property type="protein sequence ID" value="KAL1214179.1"/>
    <property type="molecule type" value="Genomic_DNA"/>
</dbReference>
<dbReference type="Proteomes" id="UP001558713">
    <property type="component" value="Unassembled WGS sequence"/>
</dbReference>
<protein>
    <submittedName>
        <fullName evidence="1">Uncharacterized protein</fullName>
    </submittedName>
</protein>
<sequence length="111" mass="12170">MSRLLSKLSPHIHKTSRRTVRSFSSSAIGPCAPICSILEQSPDGGNVGEVLLFNLRNLELVRTEKTYPRELSNAQLVGASHGWGCFSNIQDGSVVISDFLNPYASNPELQR</sequence>
<keyword evidence="2" id="KW-1185">Reference proteome</keyword>
<comment type="caution">
    <text evidence="1">The sequence shown here is derived from an EMBL/GenBank/DDBJ whole genome shotgun (WGS) entry which is preliminary data.</text>
</comment>
<name>A0ABD1BE48_CARAN</name>
<organism evidence="1 2">
    <name type="scientific">Cardamine amara subsp. amara</name>
    <dbReference type="NCBI Taxonomy" id="228776"/>
    <lineage>
        <taxon>Eukaryota</taxon>
        <taxon>Viridiplantae</taxon>
        <taxon>Streptophyta</taxon>
        <taxon>Embryophyta</taxon>
        <taxon>Tracheophyta</taxon>
        <taxon>Spermatophyta</taxon>
        <taxon>Magnoliopsida</taxon>
        <taxon>eudicotyledons</taxon>
        <taxon>Gunneridae</taxon>
        <taxon>Pentapetalae</taxon>
        <taxon>rosids</taxon>
        <taxon>malvids</taxon>
        <taxon>Brassicales</taxon>
        <taxon>Brassicaceae</taxon>
        <taxon>Cardamineae</taxon>
        <taxon>Cardamine</taxon>
    </lineage>
</organism>
<accession>A0ABD1BE48</accession>
<evidence type="ECO:0000313" key="1">
    <source>
        <dbReference type="EMBL" id="KAL1214179.1"/>
    </source>
</evidence>
<dbReference type="AlphaFoldDB" id="A0ABD1BE48"/>
<proteinExistence type="predicted"/>